<evidence type="ECO:0000256" key="2">
    <source>
        <dbReference type="ARBA" id="ARBA00022692"/>
    </source>
</evidence>
<dbReference type="PANTHER" id="PTHR10846">
    <property type="entry name" value="SODIUM/POTASSIUM/CALCIUM EXCHANGER"/>
    <property type="match status" value="1"/>
</dbReference>
<dbReference type="InterPro" id="IPR004837">
    <property type="entry name" value="NaCa_Exmemb"/>
</dbReference>
<dbReference type="GO" id="GO:0006874">
    <property type="term" value="P:intracellular calcium ion homeostasis"/>
    <property type="evidence" value="ECO:0007669"/>
    <property type="project" value="TreeGrafter"/>
</dbReference>
<gene>
    <name evidence="8" type="ORF">ATO9_07820</name>
</gene>
<reference evidence="8 9" key="1">
    <citation type="journal article" date="2015" name="Antonie Van Leeuwenhoek">
        <title>Pseudooceanicola atlanticus gen. nov. sp. nov., isolated from surface seawater of the Atlantic Ocean and reclassification of Oceanicola batsensis, Oceanicola marinus, Oceanicola nitratireducens, Oceanicola nanhaiensis, Oceanicola antarcticus and Oceanicola flagellatus, as Pseudooceanicola batsensis comb. nov., Pseudooceanicola marinus comb. nov., Pseudooceanicola nitratireducens comb. nov., Pseudooceanicola nanhaiensis comb. nov., Pseudooceanicola antarcticus comb. nov., and Pseudooceanicola flagellatus comb. nov.</title>
        <authorList>
            <person name="Lai Q."/>
            <person name="Li G."/>
            <person name="Liu X."/>
            <person name="Du Y."/>
            <person name="Sun F."/>
            <person name="Shao Z."/>
        </authorList>
    </citation>
    <scope>NUCLEOTIDE SEQUENCE [LARGE SCALE GENOMIC DNA]</scope>
    <source>
        <strain evidence="8 9">22II-s11g</strain>
    </source>
</reference>
<evidence type="ECO:0000256" key="6">
    <source>
        <dbReference type="SAM" id="Phobius"/>
    </source>
</evidence>
<feature type="transmembrane region" description="Helical" evidence="6">
    <location>
        <begin position="325"/>
        <end position="343"/>
    </location>
</feature>
<dbReference type="PANTHER" id="PTHR10846:SF8">
    <property type="entry name" value="INNER MEMBRANE PROTEIN YRBG"/>
    <property type="match status" value="1"/>
</dbReference>
<feature type="transmembrane region" description="Helical" evidence="6">
    <location>
        <begin position="134"/>
        <end position="157"/>
    </location>
</feature>
<feature type="transmembrane region" description="Helical" evidence="6">
    <location>
        <begin position="109"/>
        <end position="128"/>
    </location>
</feature>
<evidence type="ECO:0000256" key="1">
    <source>
        <dbReference type="ARBA" id="ARBA00004141"/>
    </source>
</evidence>
<dbReference type="EMBL" id="AQQX01000002">
    <property type="protein sequence ID" value="KGM49903.1"/>
    <property type="molecule type" value="Genomic_DNA"/>
</dbReference>
<dbReference type="GO" id="GO:0005262">
    <property type="term" value="F:calcium channel activity"/>
    <property type="evidence" value="ECO:0007669"/>
    <property type="project" value="TreeGrafter"/>
</dbReference>
<feature type="transmembrane region" description="Helical" evidence="6">
    <location>
        <begin position="225"/>
        <end position="244"/>
    </location>
</feature>
<feature type="domain" description="Sodium/calcium exchanger membrane region" evidence="7">
    <location>
        <begin position="11"/>
        <end position="132"/>
    </location>
</feature>
<name>A0A0A0EIJ1_9RHOB</name>
<dbReference type="OrthoDB" id="153124at2"/>
<evidence type="ECO:0000313" key="8">
    <source>
        <dbReference type="EMBL" id="KGM49903.1"/>
    </source>
</evidence>
<protein>
    <submittedName>
        <fullName evidence="8">Cation transporter</fullName>
    </submittedName>
</protein>
<feature type="transmembrane region" description="Helical" evidence="6">
    <location>
        <begin position="41"/>
        <end position="68"/>
    </location>
</feature>
<feature type="domain" description="Sodium/calcium exchanger membrane region" evidence="7">
    <location>
        <begin position="199"/>
        <end position="342"/>
    </location>
</feature>
<keyword evidence="2 6" id="KW-0812">Transmembrane</keyword>
<dbReference type="AlphaFoldDB" id="A0A0A0EIJ1"/>
<dbReference type="RefSeq" id="WP_043747302.1">
    <property type="nucleotide sequence ID" value="NZ_AQQX01000002.1"/>
</dbReference>
<sequence length="344" mass="35664">MIADLSVPVILLLFAASAGVIAVCGVIMTGRADTLADRTGLGEAMVGAVILGAATSLSGTVVSVTAALDGRASLAFSNSIGGIAAQTAFLAIADMTFRKANLEHAAAEATNLIQGVLLMALLSVPLIAMTTPEVTIWGIHPASFVIPAIYLFGLAVSQQVREEPMWKPVHTDETRHDEPEDEEDETAAKSTPRLVTEFLALMAAMGMAGWLIAQTGSALIDRVGLSASLVGALMTAVATSLPELVTTIAAVRRGALQLAVGGIIGGNMFDTLFLTLSDSAYRDGSLYHAAQPDDVFWIAVSLLMTAALLAGLITRERHGPVKMGIDSLALLGIYAGAIAIQVLK</sequence>
<dbReference type="GO" id="GO:0005886">
    <property type="term" value="C:plasma membrane"/>
    <property type="evidence" value="ECO:0007669"/>
    <property type="project" value="TreeGrafter"/>
</dbReference>
<dbReference type="InterPro" id="IPR004481">
    <property type="entry name" value="K/Na/Ca-exchanger"/>
</dbReference>
<comment type="subcellular location">
    <subcellularLocation>
        <location evidence="1">Membrane</location>
        <topology evidence="1">Multi-pass membrane protein</topology>
    </subcellularLocation>
</comment>
<evidence type="ECO:0000256" key="3">
    <source>
        <dbReference type="ARBA" id="ARBA00022989"/>
    </source>
</evidence>
<dbReference type="InterPro" id="IPR044880">
    <property type="entry name" value="NCX_ion-bd_dom_sf"/>
</dbReference>
<dbReference type="STRING" id="1461694.ATO9_07820"/>
<feature type="transmembrane region" description="Helical" evidence="6">
    <location>
        <begin position="256"/>
        <end position="275"/>
    </location>
</feature>
<evidence type="ECO:0000259" key="7">
    <source>
        <dbReference type="Pfam" id="PF01699"/>
    </source>
</evidence>
<feature type="transmembrane region" description="Helical" evidence="6">
    <location>
        <begin position="6"/>
        <end position="29"/>
    </location>
</feature>
<comment type="caution">
    <text evidence="8">The sequence shown here is derived from an EMBL/GenBank/DDBJ whole genome shotgun (WGS) entry which is preliminary data.</text>
</comment>
<dbReference type="Gene3D" id="1.20.1420.30">
    <property type="entry name" value="NCX, central ion-binding region"/>
    <property type="match status" value="2"/>
</dbReference>
<dbReference type="Pfam" id="PF01699">
    <property type="entry name" value="Na_Ca_ex"/>
    <property type="match status" value="2"/>
</dbReference>
<keyword evidence="4 6" id="KW-0472">Membrane</keyword>
<keyword evidence="3 6" id="KW-1133">Transmembrane helix</keyword>
<dbReference type="GO" id="GO:0008273">
    <property type="term" value="F:calcium, potassium:sodium antiporter activity"/>
    <property type="evidence" value="ECO:0007669"/>
    <property type="project" value="TreeGrafter"/>
</dbReference>
<organism evidence="8 9">
    <name type="scientific">Pseudooceanicola atlanticus</name>
    <dbReference type="NCBI Taxonomy" id="1461694"/>
    <lineage>
        <taxon>Bacteria</taxon>
        <taxon>Pseudomonadati</taxon>
        <taxon>Pseudomonadota</taxon>
        <taxon>Alphaproteobacteria</taxon>
        <taxon>Rhodobacterales</taxon>
        <taxon>Paracoccaceae</taxon>
        <taxon>Pseudooceanicola</taxon>
    </lineage>
</organism>
<keyword evidence="9" id="KW-1185">Reference proteome</keyword>
<evidence type="ECO:0000313" key="9">
    <source>
        <dbReference type="Proteomes" id="UP000030004"/>
    </source>
</evidence>
<proteinExistence type="predicted"/>
<feature type="transmembrane region" description="Helical" evidence="6">
    <location>
        <begin position="295"/>
        <end position="313"/>
    </location>
</feature>
<feature type="transmembrane region" description="Helical" evidence="6">
    <location>
        <begin position="194"/>
        <end position="213"/>
    </location>
</feature>
<dbReference type="eggNOG" id="COG0530">
    <property type="taxonomic scope" value="Bacteria"/>
</dbReference>
<dbReference type="InterPro" id="IPR036259">
    <property type="entry name" value="MFS_trans_sf"/>
</dbReference>
<evidence type="ECO:0000256" key="5">
    <source>
        <dbReference type="SAM" id="MobiDB-lite"/>
    </source>
</evidence>
<dbReference type="SUPFAM" id="SSF103473">
    <property type="entry name" value="MFS general substrate transporter"/>
    <property type="match status" value="1"/>
</dbReference>
<evidence type="ECO:0000256" key="4">
    <source>
        <dbReference type="ARBA" id="ARBA00023136"/>
    </source>
</evidence>
<accession>A0A0A0EIJ1</accession>
<feature type="region of interest" description="Disordered" evidence="5">
    <location>
        <begin position="165"/>
        <end position="189"/>
    </location>
</feature>
<feature type="compositionally biased region" description="Basic and acidic residues" evidence="5">
    <location>
        <begin position="165"/>
        <end position="178"/>
    </location>
</feature>
<dbReference type="Proteomes" id="UP000030004">
    <property type="component" value="Unassembled WGS sequence"/>
</dbReference>